<name>A0A9P5TGF7_GYMJU</name>
<sequence length="189" mass="21136">MAATANRMSCAVAKAKRGVVVALDSFKSSWRKEVNEVRVLLIVLTNPVLVRDPSARCGNQIHQQKVLLIVQMNTKGSLMLWRRSENVQGSGLESTTGCVEVELQRFNRAHRKRSTPVARQSEVRLSIALLKAGLSTLRPRRVQWSDPPRQNWRGNGSIEEKEKSLAAVWSLCVHGTKRSVCLVLGVSRR</sequence>
<comment type="caution">
    <text evidence="1">The sequence shown here is derived from an EMBL/GenBank/DDBJ whole genome shotgun (WGS) entry which is preliminary data.</text>
</comment>
<keyword evidence="2" id="KW-1185">Reference proteome</keyword>
<reference evidence="1" key="1">
    <citation type="submission" date="2020-11" db="EMBL/GenBank/DDBJ databases">
        <authorList>
            <consortium name="DOE Joint Genome Institute"/>
            <person name="Ahrendt S."/>
            <person name="Riley R."/>
            <person name="Andreopoulos W."/>
            <person name="LaButti K."/>
            <person name="Pangilinan J."/>
            <person name="Ruiz-duenas F.J."/>
            <person name="Barrasa J.M."/>
            <person name="Sanchez-Garcia M."/>
            <person name="Camarero S."/>
            <person name="Miyauchi S."/>
            <person name="Serrano A."/>
            <person name="Linde D."/>
            <person name="Babiker R."/>
            <person name="Drula E."/>
            <person name="Ayuso-Fernandez I."/>
            <person name="Pacheco R."/>
            <person name="Padilla G."/>
            <person name="Ferreira P."/>
            <person name="Barriuso J."/>
            <person name="Kellner H."/>
            <person name="Castanera R."/>
            <person name="Alfaro M."/>
            <person name="Ramirez L."/>
            <person name="Pisabarro A.G."/>
            <person name="Kuo A."/>
            <person name="Tritt A."/>
            <person name="Lipzen A."/>
            <person name="He G."/>
            <person name="Yan M."/>
            <person name="Ng V."/>
            <person name="Cullen D."/>
            <person name="Martin F."/>
            <person name="Rosso M.-N."/>
            <person name="Henrissat B."/>
            <person name="Hibbett D."/>
            <person name="Martinez A.T."/>
            <person name="Grigoriev I.V."/>
        </authorList>
    </citation>
    <scope>NUCLEOTIDE SEQUENCE</scope>
    <source>
        <strain evidence="1">AH 44721</strain>
    </source>
</reference>
<accession>A0A9P5TGF7</accession>
<gene>
    <name evidence="1" type="ORF">CPB84DRAFT_647832</name>
</gene>
<dbReference type="AlphaFoldDB" id="A0A9P5TGF7"/>
<protein>
    <submittedName>
        <fullName evidence="1">Uncharacterized protein</fullName>
    </submittedName>
</protein>
<organism evidence="1 2">
    <name type="scientific">Gymnopilus junonius</name>
    <name type="common">Spectacular rustgill mushroom</name>
    <name type="synonym">Gymnopilus spectabilis subsp. junonius</name>
    <dbReference type="NCBI Taxonomy" id="109634"/>
    <lineage>
        <taxon>Eukaryota</taxon>
        <taxon>Fungi</taxon>
        <taxon>Dikarya</taxon>
        <taxon>Basidiomycota</taxon>
        <taxon>Agaricomycotina</taxon>
        <taxon>Agaricomycetes</taxon>
        <taxon>Agaricomycetidae</taxon>
        <taxon>Agaricales</taxon>
        <taxon>Agaricineae</taxon>
        <taxon>Hymenogastraceae</taxon>
        <taxon>Gymnopilus</taxon>
    </lineage>
</organism>
<dbReference type="Proteomes" id="UP000724874">
    <property type="component" value="Unassembled WGS sequence"/>
</dbReference>
<dbReference type="EMBL" id="JADNYJ010000244">
    <property type="protein sequence ID" value="KAF8873202.1"/>
    <property type="molecule type" value="Genomic_DNA"/>
</dbReference>
<proteinExistence type="predicted"/>
<evidence type="ECO:0000313" key="1">
    <source>
        <dbReference type="EMBL" id="KAF8873202.1"/>
    </source>
</evidence>
<evidence type="ECO:0000313" key="2">
    <source>
        <dbReference type="Proteomes" id="UP000724874"/>
    </source>
</evidence>